<dbReference type="NCBIfam" id="TIGR01484">
    <property type="entry name" value="HAD-SF-IIB"/>
    <property type="match status" value="1"/>
</dbReference>
<dbReference type="InterPro" id="IPR000150">
    <property type="entry name" value="Cof"/>
</dbReference>
<name>A0A918SAP3_9FLAO</name>
<keyword evidence="2" id="KW-1185">Reference proteome</keyword>
<dbReference type="Gene3D" id="3.40.50.1000">
    <property type="entry name" value="HAD superfamily/HAD-like"/>
    <property type="match status" value="1"/>
</dbReference>
<dbReference type="NCBIfam" id="TIGR00099">
    <property type="entry name" value="Cof-subfamily"/>
    <property type="match status" value="1"/>
</dbReference>
<dbReference type="SFLD" id="SFLDG01144">
    <property type="entry name" value="C2.B.4:_PGP_Like"/>
    <property type="match status" value="1"/>
</dbReference>
<dbReference type="InterPro" id="IPR023214">
    <property type="entry name" value="HAD_sf"/>
</dbReference>
<comment type="caution">
    <text evidence="1">The sequence shown here is derived from an EMBL/GenBank/DDBJ whole genome shotgun (WGS) entry which is preliminary data.</text>
</comment>
<accession>A0A918SAP3</accession>
<dbReference type="GO" id="GO:0016791">
    <property type="term" value="F:phosphatase activity"/>
    <property type="evidence" value="ECO:0007669"/>
    <property type="project" value="TreeGrafter"/>
</dbReference>
<dbReference type="EMBL" id="BMXB01000002">
    <property type="protein sequence ID" value="GHA31374.1"/>
    <property type="molecule type" value="Genomic_DNA"/>
</dbReference>
<organism evidence="1 2">
    <name type="scientific">Salinimicrobium marinum</name>
    <dbReference type="NCBI Taxonomy" id="680283"/>
    <lineage>
        <taxon>Bacteria</taxon>
        <taxon>Pseudomonadati</taxon>
        <taxon>Bacteroidota</taxon>
        <taxon>Flavobacteriia</taxon>
        <taxon>Flavobacteriales</taxon>
        <taxon>Flavobacteriaceae</taxon>
        <taxon>Salinimicrobium</taxon>
    </lineage>
</organism>
<dbReference type="RefSeq" id="WP_189603721.1">
    <property type="nucleotide sequence ID" value="NZ_BMXB01000002.1"/>
</dbReference>
<dbReference type="PANTHER" id="PTHR10000">
    <property type="entry name" value="PHOSPHOSERINE PHOSPHATASE"/>
    <property type="match status" value="1"/>
</dbReference>
<gene>
    <name evidence="1" type="ORF">GCM10007103_11220</name>
</gene>
<dbReference type="PROSITE" id="PS01228">
    <property type="entry name" value="COF_1"/>
    <property type="match status" value="1"/>
</dbReference>
<reference evidence="1" key="2">
    <citation type="submission" date="2020-09" db="EMBL/GenBank/DDBJ databases">
        <authorList>
            <person name="Sun Q."/>
            <person name="Kim S."/>
        </authorList>
    </citation>
    <scope>NUCLEOTIDE SEQUENCE</scope>
    <source>
        <strain evidence="1">KCTC 12719</strain>
    </source>
</reference>
<dbReference type="GO" id="GO:0005829">
    <property type="term" value="C:cytosol"/>
    <property type="evidence" value="ECO:0007669"/>
    <property type="project" value="TreeGrafter"/>
</dbReference>
<dbReference type="InterPro" id="IPR006379">
    <property type="entry name" value="HAD-SF_hydro_IIB"/>
</dbReference>
<reference evidence="1" key="1">
    <citation type="journal article" date="2014" name="Int. J. Syst. Evol. Microbiol.">
        <title>Complete genome sequence of Corynebacterium casei LMG S-19264T (=DSM 44701T), isolated from a smear-ripened cheese.</title>
        <authorList>
            <consortium name="US DOE Joint Genome Institute (JGI-PGF)"/>
            <person name="Walter F."/>
            <person name="Albersmeier A."/>
            <person name="Kalinowski J."/>
            <person name="Ruckert C."/>
        </authorList>
    </citation>
    <scope>NUCLEOTIDE SEQUENCE</scope>
    <source>
        <strain evidence="1">KCTC 12719</strain>
    </source>
</reference>
<dbReference type="SFLD" id="SFLDS00003">
    <property type="entry name" value="Haloacid_Dehalogenase"/>
    <property type="match status" value="1"/>
</dbReference>
<dbReference type="Gene3D" id="3.30.1240.10">
    <property type="match status" value="1"/>
</dbReference>
<dbReference type="SFLD" id="SFLDG01140">
    <property type="entry name" value="C2.B:_Phosphomannomutase_and_P"/>
    <property type="match status" value="1"/>
</dbReference>
<dbReference type="GO" id="GO:0000287">
    <property type="term" value="F:magnesium ion binding"/>
    <property type="evidence" value="ECO:0007669"/>
    <property type="project" value="TreeGrafter"/>
</dbReference>
<dbReference type="InterPro" id="IPR036412">
    <property type="entry name" value="HAD-like_sf"/>
</dbReference>
<proteinExistence type="predicted"/>
<dbReference type="PANTHER" id="PTHR10000:SF8">
    <property type="entry name" value="HAD SUPERFAMILY HYDROLASE-LIKE, TYPE 3"/>
    <property type="match status" value="1"/>
</dbReference>
<dbReference type="Pfam" id="PF08282">
    <property type="entry name" value="Hydrolase_3"/>
    <property type="match status" value="1"/>
</dbReference>
<evidence type="ECO:0000313" key="2">
    <source>
        <dbReference type="Proteomes" id="UP000610456"/>
    </source>
</evidence>
<dbReference type="SUPFAM" id="SSF56784">
    <property type="entry name" value="HAD-like"/>
    <property type="match status" value="1"/>
</dbReference>
<dbReference type="AlphaFoldDB" id="A0A918SAP3"/>
<sequence>MDLSKIKLVVTDMDGTLLNSKGEIDKGFYPLLEKLRENDITFAVASGRQYYSLKEKLHKVQEGLVFIAENGAIIMENNEQKHIQPIAREKALEVIQKVREIGGKYLILCGRKSAYIEETDPQFMDPFLRHYEKYEVVPDITKVEDDEILKITICDLSGAEANSYSHVKHFTKDFQVKLSGEIWIDFTDKDAQKGNALKKIQELKNITAEETITFGDYLNDIELFDHSAFSFAMGNAHEEAKAAAKYSTETNDELGVQNVLERLIQGRETLQPKEQE</sequence>
<protein>
    <submittedName>
        <fullName evidence="1">Haloacid dehalogenase</fullName>
    </submittedName>
</protein>
<dbReference type="Proteomes" id="UP000610456">
    <property type="component" value="Unassembled WGS sequence"/>
</dbReference>
<evidence type="ECO:0000313" key="1">
    <source>
        <dbReference type="EMBL" id="GHA31374.1"/>
    </source>
</evidence>